<dbReference type="InterPro" id="IPR011011">
    <property type="entry name" value="Znf_FYVE_PHD"/>
</dbReference>
<dbReference type="InterPro" id="IPR013083">
    <property type="entry name" value="Znf_RING/FYVE/PHD"/>
</dbReference>
<sequence>MEASIEFEPFMKTGFKLLRRTKDSNSVKQLFKHFEDSIQELYGNSRRPTNAAKKIPVPTALLSKDLGIGIDPVDLDDESSSSSSSSSPIATTSKSIIEVNSSPPPTITLEQAKSDPVINIDSDSESETEKVEPYSCCTCNETYVLMGNSLVECLECHSMYHQNCHNPPIIDINLNDPRIVWYCINCRQKDSQKTDSRSSGKESKKSSSKNSGSKAEKLSGSKNSQGGKSSSSKSKSSSANSSPKHYPPTSKYVVFRQIQQFFPLRINLYVFGQHSCNLKLDYQNQLFLQKVPILLHCGLAKPDVCFRISAENEKLSITGNKAVILKVDAEPCAISELMTRP</sequence>
<dbReference type="AlphaFoldDB" id="A0A6G0TPH3"/>
<evidence type="ECO:0000256" key="1">
    <source>
        <dbReference type="ARBA" id="ARBA00006009"/>
    </source>
</evidence>
<evidence type="ECO:0000256" key="4">
    <source>
        <dbReference type="ARBA" id="ARBA00022771"/>
    </source>
</evidence>
<accession>A0A6G0TPH3</accession>
<dbReference type="PROSITE" id="PS01359">
    <property type="entry name" value="ZF_PHD_1"/>
    <property type="match status" value="1"/>
</dbReference>
<evidence type="ECO:0000313" key="10">
    <source>
        <dbReference type="Proteomes" id="UP000475862"/>
    </source>
</evidence>
<dbReference type="InterPro" id="IPR019787">
    <property type="entry name" value="Znf_PHD-finger"/>
</dbReference>
<dbReference type="InterPro" id="IPR001965">
    <property type="entry name" value="Znf_PHD"/>
</dbReference>
<evidence type="ECO:0000259" key="8">
    <source>
        <dbReference type="PROSITE" id="PS50016"/>
    </source>
</evidence>
<name>A0A6G0TPH3_APHGL</name>
<comment type="caution">
    <text evidence="9">The sequence shown here is derived from an EMBL/GenBank/DDBJ whole genome shotgun (WGS) entry which is preliminary data.</text>
</comment>
<keyword evidence="10" id="KW-1185">Reference proteome</keyword>
<dbReference type="Gene3D" id="3.30.40.10">
    <property type="entry name" value="Zinc/RING finger domain, C3HC4 (zinc finger)"/>
    <property type="match status" value="1"/>
</dbReference>
<evidence type="ECO:0000256" key="5">
    <source>
        <dbReference type="ARBA" id="ARBA00022833"/>
    </source>
</evidence>
<keyword evidence="3" id="KW-0479">Metal-binding</keyword>
<dbReference type="OrthoDB" id="5846437at2759"/>
<dbReference type="Pfam" id="PF00628">
    <property type="entry name" value="PHD"/>
    <property type="match status" value="1"/>
</dbReference>
<keyword evidence="5" id="KW-0862">Zinc</keyword>
<evidence type="ECO:0000256" key="6">
    <source>
        <dbReference type="PROSITE-ProRule" id="PRU00146"/>
    </source>
</evidence>
<dbReference type="Proteomes" id="UP000475862">
    <property type="component" value="Unassembled WGS sequence"/>
</dbReference>
<dbReference type="SUPFAM" id="SSF57903">
    <property type="entry name" value="FYVE/PHD zinc finger"/>
    <property type="match status" value="1"/>
</dbReference>
<dbReference type="PROSITE" id="PS50016">
    <property type="entry name" value="ZF_PHD_2"/>
    <property type="match status" value="1"/>
</dbReference>
<feature type="compositionally biased region" description="Polar residues" evidence="7">
    <location>
        <begin position="88"/>
        <end position="101"/>
    </location>
</feature>
<dbReference type="InterPro" id="IPR039054">
    <property type="entry name" value="Int12_PHD"/>
</dbReference>
<organism evidence="9 10">
    <name type="scientific">Aphis glycines</name>
    <name type="common">Soybean aphid</name>
    <dbReference type="NCBI Taxonomy" id="307491"/>
    <lineage>
        <taxon>Eukaryota</taxon>
        <taxon>Metazoa</taxon>
        <taxon>Ecdysozoa</taxon>
        <taxon>Arthropoda</taxon>
        <taxon>Hexapoda</taxon>
        <taxon>Insecta</taxon>
        <taxon>Pterygota</taxon>
        <taxon>Neoptera</taxon>
        <taxon>Paraneoptera</taxon>
        <taxon>Hemiptera</taxon>
        <taxon>Sternorrhyncha</taxon>
        <taxon>Aphidomorpha</taxon>
        <taxon>Aphidoidea</taxon>
        <taxon>Aphididae</taxon>
        <taxon>Aphidini</taxon>
        <taxon>Aphis</taxon>
        <taxon>Aphis</taxon>
    </lineage>
</organism>
<gene>
    <name evidence="9" type="ORF">AGLY_007210</name>
</gene>
<feature type="domain" description="PHD-type" evidence="8">
    <location>
        <begin position="133"/>
        <end position="189"/>
    </location>
</feature>
<dbReference type="CDD" id="cd15501">
    <property type="entry name" value="PHD_Int12"/>
    <property type="match status" value="1"/>
</dbReference>
<reference evidence="9 10" key="1">
    <citation type="submission" date="2019-08" db="EMBL/GenBank/DDBJ databases">
        <title>The genome of the soybean aphid Biotype 1, its phylome, world population structure and adaptation to the North American continent.</title>
        <authorList>
            <person name="Giordano R."/>
            <person name="Donthu R.K."/>
            <person name="Hernandez A.G."/>
            <person name="Wright C.L."/>
            <person name="Zimin A.V."/>
        </authorList>
    </citation>
    <scope>NUCLEOTIDE SEQUENCE [LARGE SCALE GENOMIC DNA]</scope>
    <source>
        <tissue evidence="9">Whole aphids</tissue>
    </source>
</reference>
<keyword evidence="4 6" id="KW-0863">Zinc-finger</keyword>
<feature type="region of interest" description="Disordered" evidence="7">
    <location>
        <begin position="191"/>
        <end position="246"/>
    </location>
</feature>
<dbReference type="GO" id="GO:0008270">
    <property type="term" value="F:zinc ion binding"/>
    <property type="evidence" value="ECO:0007669"/>
    <property type="project" value="UniProtKB-KW"/>
</dbReference>
<evidence type="ECO:0000256" key="3">
    <source>
        <dbReference type="ARBA" id="ARBA00022723"/>
    </source>
</evidence>
<feature type="region of interest" description="Disordered" evidence="7">
    <location>
        <begin position="73"/>
        <end position="126"/>
    </location>
</feature>
<dbReference type="EMBL" id="VYZN01000023">
    <property type="protein sequence ID" value="KAE9536421.1"/>
    <property type="molecule type" value="Genomic_DNA"/>
</dbReference>
<feature type="compositionally biased region" description="Basic and acidic residues" evidence="7">
    <location>
        <begin position="191"/>
        <end position="205"/>
    </location>
</feature>
<proteinExistence type="inferred from homology"/>
<comment type="similarity">
    <text evidence="1">Belongs to the Integrator subunit 12 family.</text>
</comment>
<evidence type="ECO:0000256" key="2">
    <source>
        <dbReference type="ARBA" id="ARBA00016814"/>
    </source>
</evidence>
<protein>
    <recommendedName>
        <fullName evidence="2">Integrator complex subunit 12</fullName>
    </recommendedName>
</protein>
<feature type="compositionally biased region" description="Low complexity" evidence="7">
    <location>
        <begin position="220"/>
        <end position="242"/>
    </location>
</feature>
<evidence type="ECO:0000256" key="7">
    <source>
        <dbReference type="SAM" id="MobiDB-lite"/>
    </source>
</evidence>
<dbReference type="SMART" id="SM00249">
    <property type="entry name" value="PHD"/>
    <property type="match status" value="1"/>
</dbReference>
<evidence type="ECO:0000313" key="9">
    <source>
        <dbReference type="EMBL" id="KAE9536421.1"/>
    </source>
</evidence>
<dbReference type="InterPro" id="IPR019786">
    <property type="entry name" value="Zinc_finger_PHD-type_CS"/>
</dbReference>